<proteinExistence type="inferred from homology"/>
<evidence type="ECO:0000256" key="5">
    <source>
        <dbReference type="ARBA" id="ARBA00023136"/>
    </source>
</evidence>
<feature type="transmembrane region" description="Helical" evidence="6">
    <location>
        <begin position="331"/>
        <end position="352"/>
    </location>
</feature>
<dbReference type="EMBL" id="JAQQWI010000007">
    <property type="protein sequence ID" value="KAK8028994.1"/>
    <property type="molecule type" value="Genomic_DNA"/>
</dbReference>
<feature type="transmembrane region" description="Helical" evidence="6">
    <location>
        <begin position="264"/>
        <end position="284"/>
    </location>
</feature>
<dbReference type="Proteomes" id="UP001396898">
    <property type="component" value="Unassembled WGS sequence"/>
</dbReference>
<evidence type="ECO:0000313" key="8">
    <source>
        <dbReference type="Proteomes" id="UP001396898"/>
    </source>
</evidence>
<dbReference type="PANTHER" id="PTHR11654">
    <property type="entry name" value="OLIGOPEPTIDE TRANSPORTER-RELATED"/>
    <property type="match status" value="1"/>
</dbReference>
<evidence type="ECO:0000256" key="2">
    <source>
        <dbReference type="ARBA" id="ARBA00005982"/>
    </source>
</evidence>
<dbReference type="Gene3D" id="1.20.1250.20">
    <property type="entry name" value="MFS general substrate transporter like domains"/>
    <property type="match status" value="1"/>
</dbReference>
<protein>
    <submittedName>
        <fullName evidence="7">POT family proton-dependent oligopeptide transporter</fullName>
    </submittedName>
</protein>
<feature type="transmembrane region" description="Helical" evidence="6">
    <location>
        <begin position="52"/>
        <end position="73"/>
    </location>
</feature>
<keyword evidence="3 6" id="KW-0812">Transmembrane</keyword>
<evidence type="ECO:0000313" key="7">
    <source>
        <dbReference type="EMBL" id="KAK8028994.1"/>
    </source>
</evidence>
<feature type="transmembrane region" description="Helical" evidence="6">
    <location>
        <begin position="305"/>
        <end position="325"/>
    </location>
</feature>
<evidence type="ECO:0000256" key="3">
    <source>
        <dbReference type="ARBA" id="ARBA00022692"/>
    </source>
</evidence>
<feature type="transmembrane region" description="Helical" evidence="6">
    <location>
        <begin position="213"/>
        <end position="235"/>
    </location>
</feature>
<evidence type="ECO:0000256" key="1">
    <source>
        <dbReference type="ARBA" id="ARBA00004141"/>
    </source>
</evidence>
<keyword evidence="8" id="KW-1185">Reference proteome</keyword>
<accession>A0ABR1SCS2</accession>
<dbReference type="InterPro" id="IPR036259">
    <property type="entry name" value="MFS_trans_sf"/>
</dbReference>
<keyword evidence="5 6" id="KW-0472">Membrane</keyword>
<dbReference type="SUPFAM" id="SSF103473">
    <property type="entry name" value="MFS general substrate transporter"/>
    <property type="match status" value="1"/>
</dbReference>
<sequence>MPSKVKTTKQGEKVVLDRTLTLQYIYNIFYWYTNIAALSSIAATYLEKEYGFWTAYLLASSTIWIGLALLLVYRKAYDLEVKTPVQVNVLIQAGKVFAYSARDRLDLDAARPSFQRERYNREVPWSEHFITEIKLGLLACRVMIWFIPFYLGYSQLSNNLISQAGEMQLSGIPNDAIPTINPIACIILGPLMQKGLYPTLARMGISFGPIKRLVMALLAMATGMAYAAGVQALIYSRGPCYSSPLVCPGAQDSGGQQQKLPNDIVVWVQVPTYVIMAFAEILGFTTLSEYSYSKAPKHMRTVIQAARQFTSGLAFAMGMALSPVSKDPEVIWMYTGLAAVLGITGVVFWVCMGHYDEKDDELNTVALGNHDNA</sequence>
<comment type="caution">
    <text evidence="7">The sequence shown here is derived from an EMBL/GenBank/DDBJ whole genome shotgun (WGS) entry which is preliminary data.</text>
</comment>
<gene>
    <name evidence="7" type="ORF">PG991_006050</name>
</gene>
<dbReference type="Pfam" id="PF00854">
    <property type="entry name" value="PTR2"/>
    <property type="match status" value="1"/>
</dbReference>
<feature type="transmembrane region" description="Helical" evidence="6">
    <location>
        <begin position="28"/>
        <end position="46"/>
    </location>
</feature>
<reference evidence="7 8" key="1">
    <citation type="submission" date="2023-01" db="EMBL/GenBank/DDBJ databases">
        <title>Analysis of 21 Apiospora genomes using comparative genomics revels a genus with tremendous synthesis potential of carbohydrate active enzymes and secondary metabolites.</title>
        <authorList>
            <person name="Sorensen T."/>
        </authorList>
    </citation>
    <scope>NUCLEOTIDE SEQUENCE [LARGE SCALE GENOMIC DNA]</scope>
    <source>
        <strain evidence="7 8">CBS 20057</strain>
    </source>
</reference>
<comment type="similarity">
    <text evidence="2">Belongs to the major facilitator superfamily. Proton-dependent oligopeptide transporter (POT/PTR) (TC 2.A.17) family.</text>
</comment>
<evidence type="ECO:0000256" key="4">
    <source>
        <dbReference type="ARBA" id="ARBA00022989"/>
    </source>
</evidence>
<keyword evidence="4 6" id="KW-1133">Transmembrane helix</keyword>
<dbReference type="InterPro" id="IPR000109">
    <property type="entry name" value="POT_fam"/>
</dbReference>
<organism evidence="7 8">
    <name type="scientific">Apiospora marii</name>
    <dbReference type="NCBI Taxonomy" id="335849"/>
    <lineage>
        <taxon>Eukaryota</taxon>
        <taxon>Fungi</taxon>
        <taxon>Dikarya</taxon>
        <taxon>Ascomycota</taxon>
        <taxon>Pezizomycotina</taxon>
        <taxon>Sordariomycetes</taxon>
        <taxon>Xylariomycetidae</taxon>
        <taxon>Amphisphaeriales</taxon>
        <taxon>Apiosporaceae</taxon>
        <taxon>Apiospora</taxon>
    </lineage>
</organism>
<evidence type="ECO:0000256" key="6">
    <source>
        <dbReference type="SAM" id="Phobius"/>
    </source>
</evidence>
<name>A0ABR1SCS2_9PEZI</name>
<comment type="subcellular location">
    <subcellularLocation>
        <location evidence="1">Membrane</location>
        <topology evidence="1">Multi-pass membrane protein</topology>
    </subcellularLocation>
</comment>